<dbReference type="KEGG" id="fsm:CCS41_10890"/>
<comment type="similarity">
    <text evidence="1 5">Belongs to the universal ribosomal protein uL29 family.</text>
</comment>
<dbReference type="Proteomes" id="UP000261875">
    <property type="component" value="Chromosome"/>
</dbReference>
<dbReference type="InterPro" id="IPR001854">
    <property type="entry name" value="Ribosomal_uL29"/>
</dbReference>
<organism evidence="6 7">
    <name type="scientific">Candidatus Fukatsuia symbiotica</name>
    <dbReference type="NCBI Taxonomy" id="1878942"/>
    <lineage>
        <taxon>Bacteria</taxon>
        <taxon>Pseudomonadati</taxon>
        <taxon>Pseudomonadota</taxon>
        <taxon>Gammaproteobacteria</taxon>
        <taxon>Enterobacterales</taxon>
        <taxon>Yersiniaceae</taxon>
        <taxon>Candidatus Fukatsuia</taxon>
    </lineage>
</organism>
<proteinExistence type="inferred from homology"/>
<keyword evidence="2 5" id="KW-0689">Ribosomal protein</keyword>
<dbReference type="InterPro" id="IPR036049">
    <property type="entry name" value="Ribosomal_uL29_sf"/>
</dbReference>
<dbReference type="GO" id="GO:0003735">
    <property type="term" value="F:structural constituent of ribosome"/>
    <property type="evidence" value="ECO:0007669"/>
    <property type="project" value="InterPro"/>
</dbReference>
<dbReference type="RefSeq" id="WP_072550028.1">
    <property type="nucleotide sequence ID" value="NZ_CP021659.1"/>
</dbReference>
<evidence type="ECO:0000256" key="1">
    <source>
        <dbReference type="ARBA" id="ARBA00009254"/>
    </source>
</evidence>
<evidence type="ECO:0000256" key="4">
    <source>
        <dbReference type="ARBA" id="ARBA00035204"/>
    </source>
</evidence>
<evidence type="ECO:0000256" key="5">
    <source>
        <dbReference type="HAMAP-Rule" id="MF_00374"/>
    </source>
</evidence>
<dbReference type="OrthoDB" id="9815192at2"/>
<reference evidence="6 7" key="1">
    <citation type="submission" date="2017-05" db="EMBL/GenBank/DDBJ databases">
        <title>Genome sequence of Candidatus Fukatsuia symbiotica and Candidatus Hamiltonella defensa from Acyrthosiphon pisum strain 5D.</title>
        <authorList>
            <person name="Patel V.A."/>
            <person name="Chevignon G."/>
            <person name="Russell J.A."/>
            <person name="Oliver K.M."/>
        </authorList>
    </citation>
    <scope>NUCLEOTIDE SEQUENCE [LARGE SCALE GENOMIC DNA]</scope>
    <source>
        <strain evidence="6 7">5D</strain>
    </source>
</reference>
<dbReference type="SUPFAM" id="SSF46561">
    <property type="entry name" value="Ribosomal protein L29 (L29p)"/>
    <property type="match status" value="1"/>
</dbReference>
<keyword evidence="7" id="KW-1185">Reference proteome</keyword>
<name>A0A2U8I9Y2_9GAMM</name>
<dbReference type="HAMAP" id="MF_00374">
    <property type="entry name" value="Ribosomal_uL29"/>
    <property type="match status" value="1"/>
</dbReference>
<dbReference type="FunFam" id="1.10.287.310:FF:000001">
    <property type="entry name" value="50S ribosomal protein L29"/>
    <property type="match status" value="1"/>
</dbReference>
<sequence length="71" mass="8206">MKVQELREKSITELNTELLSLLRAQFNLCMQTAGGQLQQTHLLKQGRRQVARVKTVLTEKTEEAKKRVCHD</sequence>
<keyword evidence="3 5" id="KW-0687">Ribonucleoprotein</keyword>
<accession>A0A2U8I9Y2</accession>
<dbReference type="Gene3D" id="1.10.287.310">
    <property type="match status" value="1"/>
</dbReference>
<dbReference type="CDD" id="cd00427">
    <property type="entry name" value="Ribosomal_L29_HIP"/>
    <property type="match status" value="1"/>
</dbReference>
<dbReference type="NCBIfam" id="TIGR00012">
    <property type="entry name" value="L29"/>
    <property type="match status" value="1"/>
</dbReference>
<dbReference type="AlphaFoldDB" id="A0A2U8I9Y2"/>
<gene>
    <name evidence="5" type="primary">rpmC</name>
    <name evidence="6" type="ORF">CCS41_10890</name>
</gene>
<protein>
    <recommendedName>
        <fullName evidence="4 5">Large ribosomal subunit protein uL29</fullName>
    </recommendedName>
</protein>
<dbReference type="GO" id="GO:0022625">
    <property type="term" value="C:cytosolic large ribosomal subunit"/>
    <property type="evidence" value="ECO:0007669"/>
    <property type="project" value="TreeGrafter"/>
</dbReference>
<evidence type="ECO:0000256" key="3">
    <source>
        <dbReference type="ARBA" id="ARBA00023274"/>
    </source>
</evidence>
<dbReference type="PANTHER" id="PTHR10916">
    <property type="entry name" value="60S RIBOSOMAL PROTEIN L35/50S RIBOSOMAL PROTEIN L29"/>
    <property type="match status" value="1"/>
</dbReference>
<dbReference type="InterPro" id="IPR050063">
    <property type="entry name" value="Ribosomal_protein_uL29"/>
</dbReference>
<evidence type="ECO:0000313" key="7">
    <source>
        <dbReference type="Proteomes" id="UP000261875"/>
    </source>
</evidence>
<dbReference type="Pfam" id="PF00831">
    <property type="entry name" value="Ribosomal_L29"/>
    <property type="match status" value="1"/>
</dbReference>
<dbReference type="PANTHER" id="PTHR10916:SF0">
    <property type="entry name" value="LARGE RIBOSOMAL SUBUNIT PROTEIN UL29C"/>
    <property type="match status" value="1"/>
</dbReference>
<evidence type="ECO:0000313" key="6">
    <source>
        <dbReference type="EMBL" id="AWK14864.1"/>
    </source>
</evidence>
<dbReference type="GO" id="GO:0006412">
    <property type="term" value="P:translation"/>
    <property type="evidence" value="ECO:0007669"/>
    <property type="project" value="UniProtKB-UniRule"/>
</dbReference>
<dbReference type="EMBL" id="CP021659">
    <property type="protein sequence ID" value="AWK14864.1"/>
    <property type="molecule type" value="Genomic_DNA"/>
</dbReference>
<dbReference type="STRING" id="1878942.GCA_900128755_01124"/>
<evidence type="ECO:0000256" key="2">
    <source>
        <dbReference type="ARBA" id="ARBA00022980"/>
    </source>
</evidence>